<sequence>MTAEEDMSSEFGLVDYYEVGMVS</sequence>
<organism evidence="1">
    <name type="scientific">mine drainage metagenome</name>
    <dbReference type="NCBI Taxonomy" id="410659"/>
    <lineage>
        <taxon>unclassified sequences</taxon>
        <taxon>metagenomes</taxon>
        <taxon>ecological metagenomes</taxon>
    </lineage>
</organism>
<evidence type="ECO:0000313" key="1">
    <source>
        <dbReference type="EMBL" id="VAY88393.1"/>
    </source>
</evidence>
<dbReference type="EMBL" id="UOYP01000226">
    <property type="protein sequence ID" value="VAY88393.1"/>
    <property type="molecule type" value="Genomic_DNA"/>
</dbReference>
<dbReference type="AlphaFoldDB" id="A0A3P3ZNP7"/>
<name>A0A3P3ZNP7_9ZZZZ</name>
<proteinExistence type="predicted"/>
<gene>
    <name evidence="1" type="ORF">CARN8_3010018</name>
</gene>
<accession>A0A3P3ZNP7</accession>
<reference evidence="1" key="1">
    <citation type="submission" date="2018-10" db="EMBL/GenBank/DDBJ databases">
        <authorList>
            <person name="Plewniak F."/>
        </authorList>
    </citation>
    <scope>NUCLEOTIDE SEQUENCE</scope>
</reference>
<protein>
    <submittedName>
        <fullName evidence="1">Uncharacterized protein</fullName>
    </submittedName>
</protein>